<protein>
    <submittedName>
        <fullName evidence="2">Uncharacterized protein</fullName>
    </submittedName>
</protein>
<evidence type="ECO:0000256" key="1">
    <source>
        <dbReference type="SAM" id="MobiDB-lite"/>
    </source>
</evidence>
<dbReference type="OrthoDB" id="6021714at2759"/>
<proteinExistence type="predicted"/>
<evidence type="ECO:0000313" key="3">
    <source>
        <dbReference type="Proteomes" id="UP000494256"/>
    </source>
</evidence>
<accession>A0A8S1AD29</accession>
<dbReference type="EMBL" id="CADEBD010000317">
    <property type="protein sequence ID" value="CAB3244518.1"/>
    <property type="molecule type" value="Genomic_DNA"/>
</dbReference>
<reference evidence="2 3" key="1">
    <citation type="submission" date="2020-04" db="EMBL/GenBank/DDBJ databases">
        <authorList>
            <person name="Wallbank WR R."/>
            <person name="Pardo Diaz C."/>
            <person name="Kozak K."/>
            <person name="Martin S."/>
            <person name="Jiggins C."/>
            <person name="Moest M."/>
            <person name="Warren A I."/>
            <person name="Byers J.R.P. K."/>
            <person name="Montejo-Kovacevich G."/>
            <person name="Yen C E."/>
        </authorList>
    </citation>
    <scope>NUCLEOTIDE SEQUENCE [LARGE SCALE GENOMIC DNA]</scope>
</reference>
<organism evidence="2 3">
    <name type="scientific">Arctia plantaginis</name>
    <name type="common">Wood tiger moth</name>
    <name type="synonym">Phalaena plantaginis</name>
    <dbReference type="NCBI Taxonomy" id="874455"/>
    <lineage>
        <taxon>Eukaryota</taxon>
        <taxon>Metazoa</taxon>
        <taxon>Ecdysozoa</taxon>
        <taxon>Arthropoda</taxon>
        <taxon>Hexapoda</taxon>
        <taxon>Insecta</taxon>
        <taxon>Pterygota</taxon>
        <taxon>Neoptera</taxon>
        <taxon>Endopterygota</taxon>
        <taxon>Lepidoptera</taxon>
        <taxon>Glossata</taxon>
        <taxon>Ditrysia</taxon>
        <taxon>Noctuoidea</taxon>
        <taxon>Erebidae</taxon>
        <taxon>Arctiinae</taxon>
        <taxon>Arctia</taxon>
    </lineage>
</organism>
<gene>
    <name evidence="2" type="ORF">APLA_LOCUS10780</name>
</gene>
<name>A0A8S1AD29_ARCPL</name>
<comment type="caution">
    <text evidence="2">The sequence shown here is derived from an EMBL/GenBank/DDBJ whole genome shotgun (WGS) entry which is preliminary data.</text>
</comment>
<feature type="region of interest" description="Disordered" evidence="1">
    <location>
        <begin position="1"/>
        <end position="20"/>
    </location>
</feature>
<dbReference type="Proteomes" id="UP000494256">
    <property type="component" value="Unassembled WGS sequence"/>
</dbReference>
<evidence type="ECO:0000313" key="2">
    <source>
        <dbReference type="EMBL" id="CAB3244518.1"/>
    </source>
</evidence>
<dbReference type="AlphaFoldDB" id="A0A8S1AD29"/>
<sequence length="86" mass="8995">MATNASDATSAFPADKTGEKSISSSCWLMATGGGEGANTGCWGARGRDKPSAQDEVALKRERIYEGVLVLAGVRPLARTTRVVIKP</sequence>